<dbReference type="Gene3D" id="2.180.10.10">
    <property type="entry name" value="RHS repeat-associated core"/>
    <property type="match status" value="1"/>
</dbReference>
<dbReference type="RefSeq" id="WP_013597971.1">
    <property type="nucleotide sequence ID" value="NC_015144.1"/>
</dbReference>
<feature type="signal peptide" evidence="1">
    <location>
        <begin position="1"/>
        <end position="19"/>
    </location>
</feature>
<feature type="chain" id="PRO_5003257883" evidence="1">
    <location>
        <begin position="20"/>
        <end position="983"/>
    </location>
</feature>
<protein>
    <submittedName>
        <fullName evidence="2">YD repeat protein</fullName>
    </submittedName>
</protein>
<sequence>MKKLLSLFLLFTIMSFLQAQFNQEIKQDFKPEISQFSRSAEVSAFSKYVDIPATTHTGVMNISIPIYSFDFDGQQFPISLEYNTSGIKLDEIASRVGLGWVLNIGGISLSKQVIGSPDRPQSQKEDMSSGFDFNGYGTVGSDTEKALYAIGDFLGEYPNDFLPDIYNYSLLKNTGQFIFDIKKKEALKIPSSNVKIKKIKTPHGFFDVVMNDDKGNEYYFSLIQSRYNVNTCTNHVNILNNYPSEEYIIKYIKSSNNIKIEFEYLELANPLKYATSIEIKEFLSAENNSLRIPLLNYQCTNYMVVGGGVVQQDKILSKVKFNNSELEIVYGVDTRKDVVNDKYIKSLIIRSNGKQIKKFELDLAGTEGYFVSEDDYNPKIDYMKGANYRLKLNGIEEVMSGEKYLFEYYEGNLPPRLTHKKDFWGVYNGRFGIFPKVYFDDLKTGRSQLYNSNADLSSDLTFGKIGNLKKVTYPTGGSQELFYENDDFFVPSGFSDFYNSLGLLIEDGVGKTGSIRVAKVILNDSNNNGVEKRFTYINPNTGKTSGINYGTFNLTSIKTDVILNTRDYAAVTNKRYNYLTNNAGWQLATVNGKAIGYSHVQEYVSNFLDSTENHKIEYEYFHDEEPSQYDWTSYNPNSLVNMSYPLFEPERGLLKTKRYYNQRNDIIKEEFYEYNFDPFFNNESSIINNKNMVYNGIELTRKNVQCAVSCFHEFDWISFPIKTFWIQNIKTTIKDYLQNGQVVTTLENNYSPTYKHLYPTNTITTNSKGETLMTEYQYPPDLATGGNTVWDKMVERNMIGMPVRTKTSNDGTVLSEQRTVYNNFGELILPQFVYAKKGEMGQTEAVADRKITYNSYDAQGNLTQYTMENGIPVSIIWGYNGQYPIAKIEGKAYSSISSHAEVLIAASNSISGLNVNSFNALRSSFPDALITGYIYQPLVGVTMIVQPNGQVEKYAYDAAGRLKEIRNHDNEILKTFEYNYAQP</sequence>
<dbReference type="Proteomes" id="UP000008641">
    <property type="component" value="Chromosome"/>
</dbReference>
<proteinExistence type="predicted"/>
<evidence type="ECO:0000313" key="3">
    <source>
        <dbReference type="Proteomes" id="UP000008641"/>
    </source>
</evidence>
<dbReference type="AlphaFoldDB" id="F0P181"/>
<dbReference type="KEGG" id="wvi:Weevi_0868"/>
<dbReference type="NCBIfam" id="TIGR01643">
    <property type="entry name" value="YD_repeat_2x"/>
    <property type="match status" value="1"/>
</dbReference>
<dbReference type="eggNOG" id="COG3209">
    <property type="taxonomic scope" value="Bacteria"/>
</dbReference>
<accession>F0P181</accession>
<keyword evidence="1" id="KW-0732">Signal</keyword>
<dbReference type="OrthoDB" id="9814627at2"/>
<name>F0P181_WEEVC</name>
<dbReference type="InterPro" id="IPR006530">
    <property type="entry name" value="YD"/>
</dbReference>
<organism evidence="2 3">
    <name type="scientific">Weeksella virosa (strain ATCC 43766 / DSM 16922 / JCM 21250 / CCUG 30538 / CDC 9751 / IAM 14551 / NBRC 16016 / NCTC 11634 / CL345/78)</name>
    <dbReference type="NCBI Taxonomy" id="865938"/>
    <lineage>
        <taxon>Bacteria</taxon>
        <taxon>Pseudomonadati</taxon>
        <taxon>Bacteroidota</taxon>
        <taxon>Flavobacteriia</taxon>
        <taxon>Flavobacteriales</taxon>
        <taxon>Weeksellaceae</taxon>
        <taxon>Weeksella</taxon>
    </lineage>
</organism>
<evidence type="ECO:0000256" key="1">
    <source>
        <dbReference type="SAM" id="SignalP"/>
    </source>
</evidence>
<dbReference type="EMBL" id="CP002455">
    <property type="protein sequence ID" value="ADX67580.1"/>
    <property type="molecule type" value="Genomic_DNA"/>
</dbReference>
<dbReference type="HOGENOM" id="CLU_006833_0_0_10"/>
<reference evidence="3" key="2">
    <citation type="journal article" date="2011" name="Stand. Genomic Sci.">
        <title>Complete genome sequence of Weeksella virosa type strain (9751T).</title>
        <authorList>
            <person name="Lang E."/>
            <person name="Teshima H."/>
            <person name="Lucas S."/>
            <person name="Lapidus A."/>
            <person name="Hammon N."/>
            <person name="Deshpande S."/>
            <person name="Nolan M."/>
            <person name="Cheng J."/>
            <person name="Pitluck S."/>
            <person name="Liolios K."/>
            <person name="Pagani I."/>
            <person name="Mikhailova N."/>
            <person name="Ivanova N."/>
            <person name="Mavromatis K."/>
            <person name="Pati A."/>
            <person name="Tapia R."/>
            <person name="Han C."/>
            <person name="Goodwin L."/>
            <person name="Chen A."/>
            <person name="Palaniappan K."/>
            <person name="Land M."/>
            <person name="Hauser L."/>
            <person name="Chang Y."/>
            <person name="Jeffries C."/>
            <person name="Brambilla E."/>
            <person name="Kopitz M."/>
            <person name="Rohde M."/>
            <person name="Goker M."/>
            <person name="Tindall B."/>
            <person name="Detter J."/>
            <person name="Woyke T."/>
            <person name="Bristow J."/>
            <person name="Eisen J."/>
            <person name="Markowitz V."/>
            <person name="Hugenholtz P."/>
            <person name="Klenk H."/>
            <person name="Kyrpides N."/>
        </authorList>
    </citation>
    <scope>NUCLEOTIDE SEQUENCE [LARGE SCALE GENOMIC DNA]</scope>
    <source>
        <strain evidence="3">ATCC 43766 / DSM 16922 / JCM 21250 / NBRC 16016 / NCTC 11634 / CL345/78</strain>
    </source>
</reference>
<evidence type="ECO:0000313" key="2">
    <source>
        <dbReference type="EMBL" id="ADX67580.1"/>
    </source>
</evidence>
<gene>
    <name evidence="2" type="ordered locus">Weevi_0868</name>
</gene>
<dbReference type="STRING" id="865938.Weevi_0868"/>
<keyword evidence="3" id="KW-1185">Reference proteome</keyword>
<reference evidence="2 3" key="1">
    <citation type="journal article" date="2011" name="Stand. Genomic Sci.">
        <title>Complete genome sequence of Weeksella virosa type strain (9751).</title>
        <authorList>
            <person name="Lang E."/>
            <person name="Teshima H."/>
            <person name="Lucas S."/>
            <person name="Lapidus A."/>
            <person name="Hammon N."/>
            <person name="Deshpande S."/>
            <person name="Nolan M."/>
            <person name="Cheng J.F."/>
            <person name="Pitluck S."/>
            <person name="Liolios K."/>
            <person name="Pagani I."/>
            <person name="Mikhailova N."/>
            <person name="Ivanova N."/>
            <person name="Mavromatis K."/>
            <person name="Pati A."/>
            <person name="Tapia R."/>
            <person name="Han C."/>
            <person name="Goodwin L."/>
            <person name="Chen A."/>
            <person name="Palaniappan K."/>
            <person name="Land M."/>
            <person name="Hauser L."/>
            <person name="Chang Y.J."/>
            <person name="Jeffries C.D."/>
            <person name="Brambilla E.M."/>
            <person name="Kopitz M."/>
            <person name="Rohde M."/>
            <person name="Goker M."/>
            <person name="Tindall B.J."/>
            <person name="Detter J.C."/>
            <person name="Woyke T."/>
            <person name="Bristow J."/>
            <person name="Eisen J.A."/>
            <person name="Markowitz V."/>
            <person name="Hugenholtz P."/>
            <person name="Klenk H.P."/>
            <person name="Kyrpides N.C."/>
        </authorList>
    </citation>
    <scope>NUCLEOTIDE SEQUENCE [LARGE SCALE GENOMIC DNA]</scope>
    <source>
        <strain evidence="3">ATCC 43766 / DSM 16922 / JCM 21250 / NBRC 16016 / NCTC 11634 / CL345/78</strain>
    </source>
</reference>